<dbReference type="GO" id="GO:0005829">
    <property type="term" value="C:cytosol"/>
    <property type="evidence" value="ECO:0007669"/>
    <property type="project" value="TreeGrafter"/>
</dbReference>
<dbReference type="InterPro" id="IPR001152">
    <property type="entry name" value="Beta-thymosin"/>
</dbReference>
<dbReference type="HOGENOM" id="CLU_2486217_0_0_1"/>
<reference evidence="7" key="1">
    <citation type="submission" date="2011-08" db="EMBL/GenBank/DDBJ databases">
        <authorList>
            <person name="Rombauts S."/>
        </authorList>
    </citation>
    <scope>NUCLEOTIDE SEQUENCE</scope>
    <source>
        <strain evidence="7">London</strain>
    </source>
</reference>
<name>T1K2F7_TETUR</name>
<dbReference type="OrthoDB" id="2151618at2759"/>
<dbReference type="InterPro" id="IPR038386">
    <property type="entry name" value="Beta-thymosin_sf"/>
</dbReference>
<evidence type="ECO:0000313" key="7">
    <source>
        <dbReference type="Proteomes" id="UP000015104"/>
    </source>
</evidence>
<dbReference type="PANTHER" id="PTHR20940">
    <property type="entry name" value="TETRA THYMOSIN"/>
    <property type="match status" value="1"/>
</dbReference>
<dbReference type="EnsemblMetazoa" id="tetur04g04860.1">
    <property type="protein sequence ID" value="tetur04g04860.1"/>
    <property type="gene ID" value="tetur04g04860"/>
</dbReference>
<protein>
    <recommendedName>
        <fullName evidence="8">Thymosin beta</fullName>
    </recommendedName>
</protein>
<dbReference type="GO" id="GO:0005856">
    <property type="term" value="C:cytoskeleton"/>
    <property type="evidence" value="ECO:0007669"/>
    <property type="project" value="UniProtKB-SubCell"/>
</dbReference>
<dbReference type="OMA" id="EHHLKHA"/>
<dbReference type="EMBL" id="CAEY01001362">
    <property type="status" value="NOT_ANNOTATED_CDS"/>
    <property type="molecule type" value="Genomic_DNA"/>
</dbReference>
<evidence type="ECO:0000256" key="3">
    <source>
        <dbReference type="ARBA" id="ARBA00022490"/>
    </source>
</evidence>
<proteinExistence type="inferred from homology"/>
<evidence type="ECO:0000256" key="4">
    <source>
        <dbReference type="ARBA" id="ARBA00023212"/>
    </source>
</evidence>
<keyword evidence="4" id="KW-0206">Cytoskeleton</keyword>
<evidence type="ECO:0008006" key="8">
    <source>
        <dbReference type="Google" id="ProtNLM"/>
    </source>
</evidence>
<organism evidence="6 7">
    <name type="scientific">Tetranychus urticae</name>
    <name type="common">Two-spotted spider mite</name>
    <dbReference type="NCBI Taxonomy" id="32264"/>
    <lineage>
        <taxon>Eukaryota</taxon>
        <taxon>Metazoa</taxon>
        <taxon>Ecdysozoa</taxon>
        <taxon>Arthropoda</taxon>
        <taxon>Chelicerata</taxon>
        <taxon>Arachnida</taxon>
        <taxon>Acari</taxon>
        <taxon>Acariformes</taxon>
        <taxon>Trombidiformes</taxon>
        <taxon>Prostigmata</taxon>
        <taxon>Eleutherengona</taxon>
        <taxon>Raphignathae</taxon>
        <taxon>Tetranychoidea</taxon>
        <taxon>Tetranychidae</taxon>
        <taxon>Tetranychus</taxon>
    </lineage>
</organism>
<dbReference type="KEGG" id="tut:107359814"/>
<accession>T1K2F7</accession>
<dbReference type="FunFam" id="1.20.5.520:FF:000001">
    <property type="entry name" value="Thymosin beta"/>
    <property type="match status" value="1"/>
</dbReference>
<evidence type="ECO:0000256" key="2">
    <source>
        <dbReference type="ARBA" id="ARBA00009511"/>
    </source>
</evidence>
<evidence type="ECO:0000313" key="6">
    <source>
        <dbReference type="EnsemblMetazoa" id="tetur04g04860.1"/>
    </source>
</evidence>
<evidence type="ECO:0000256" key="1">
    <source>
        <dbReference type="ARBA" id="ARBA00004245"/>
    </source>
</evidence>
<dbReference type="eggNOG" id="KOG4794">
    <property type="taxonomic scope" value="Eukaryota"/>
</dbReference>
<keyword evidence="7" id="KW-1185">Reference proteome</keyword>
<keyword evidence="3" id="KW-0963">Cytoplasm</keyword>
<gene>
    <name evidence="6" type="primary">107359814</name>
</gene>
<dbReference type="SMART" id="SM00152">
    <property type="entry name" value="THY"/>
    <property type="match status" value="2"/>
</dbReference>
<comment type="subcellular location">
    <subcellularLocation>
        <location evidence="1">Cytoplasm</location>
        <location evidence="1">Cytoskeleton</location>
    </subcellularLocation>
</comment>
<comment type="similarity">
    <text evidence="2">Belongs to the thymosin beta family.</text>
</comment>
<sequence>MSSPTKDDLKTIADELKSEITSEHHLKHAETKEKNSLPSKEAIETEKAQQELLQGIANFDAKAQLKPTETQEKVVLPTKDVIEEEKQAAKE</sequence>
<evidence type="ECO:0000256" key="5">
    <source>
        <dbReference type="SAM" id="MobiDB-lite"/>
    </source>
</evidence>
<dbReference type="PANTHER" id="PTHR20940:SF1">
    <property type="entry name" value="CIBOULOT, ISOFORM A"/>
    <property type="match status" value="1"/>
</dbReference>
<reference evidence="6" key="2">
    <citation type="submission" date="2015-06" db="UniProtKB">
        <authorList>
            <consortium name="EnsemblMetazoa"/>
        </authorList>
    </citation>
    <scope>IDENTIFICATION</scope>
</reference>
<feature type="region of interest" description="Disordered" evidence="5">
    <location>
        <begin position="18"/>
        <end position="39"/>
    </location>
</feature>
<dbReference type="Gene3D" id="1.20.5.520">
    <property type="entry name" value="Single helix bin"/>
    <property type="match status" value="2"/>
</dbReference>
<dbReference type="Proteomes" id="UP000015104">
    <property type="component" value="Unassembled WGS sequence"/>
</dbReference>
<dbReference type="AlphaFoldDB" id="T1K2F7"/>
<dbReference type="GO" id="GO:0007015">
    <property type="term" value="P:actin filament organization"/>
    <property type="evidence" value="ECO:0007669"/>
    <property type="project" value="InterPro"/>
</dbReference>
<dbReference type="GO" id="GO:0003785">
    <property type="term" value="F:actin monomer binding"/>
    <property type="evidence" value="ECO:0007669"/>
    <property type="project" value="InterPro"/>
</dbReference>
<dbReference type="Pfam" id="PF01290">
    <property type="entry name" value="Thymosin"/>
    <property type="match status" value="2"/>
</dbReference>